<accession>A0A7W8XPA7</accession>
<sequence>MGSDKESLEVDSKSWTGIGAQPEGSQPQMQSEYIGIDNMCRLGLWFSLGQIVFRIIQQIISEEFSLSFLYINPDLGFYIFYISCAVVAFVILFFRKMSRDSKNP</sequence>
<dbReference type="AlphaFoldDB" id="A0A7W8XPA7"/>
<comment type="caution">
    <text evidence="3">The sequence shown here is derived from an EMBL/GenBank/DDBJ whole genome shotgun (WGS) entry which is preliminary data.</text>
</comment>
<reference evidence="3 4" key="1">
    <citation type="submission" date="2020-08" db="EMBL/GenBank/DDBJ databases">
        <title>Genomic Encyclopedia of Type Strains, Phase IV (KMG-V): Genome sequencing to study the core and pangenomes of soil and plant-associated prokaryotes.</title>
        <authorList>
            <person name="Whitman W."/>
        </authorList>
    </citation>
    <scope>NUCLEOTIDE SEQUENCE [LARGE SCALE GENOMIC DNA]</scope>
    <source>
        <strain evidence="3 4">SEMIA 4064</strain>
    </source>
</reference>
<feature type="transmembrane region" description="Helical" evidence="2">
    <location>
        <begin position="75"/>
        <end position="94"/>
    </location>
</feature>
<protein>
    <submittedName>
        <fullName evidence="3">Uncharacterized protein</fullName>
    </submittedName>
</protein>
<dbReference type="EMBL" id="JACHBI010000002">
    <property type="protein sequence ID" value="MBB5573001.1"/>
    <property type="molecule type" value="Genomic_DNA"/>
</dbReference>
<dbReference type="Proteomes" id="UP000549882">
    <property type="component" value="Unassembled WGS sequence"/>
</dbReference>
<organism evidence="3 4">
    <name type="scientific">Rhizobium paranaense</name>
    <dbReference type="NCBI Taxonomy" id="1650438"/>
    <lineage>
        <taxon>Bacteria</taxon>
        <taxon>Pseudomonadati</taxon>
        <taxon>Pseudomonadota</taxon>
        <taxon>Alphaproteobacteria</taxon>
        <taxon>Hyphomicrobiales</taxon>
        <taxon>Rhizobiaceae</taxon>
        <taxon>Rhizobium/Agrobacterium group</taxon>
        <taxon>Rhizobium</taxon>
    </lineage>
</organism>
<feature type="compositionally biased region" description="Basic and acidic residues" evidence="1">
    <location>
        <begin position="1"/>
        <end position="12"/>
    </location>
</feature>
<evidence type="ECO:0000313" key="4">
    <source>
        <dbReference type="Proteomes" id="UP000549882"/>
    </source>
</evidence>
<proteinExistence type="predicted"/>
<evidence type="ECO:0000313" key="3">
    <source>
        <dbReference type="EMBL" id="MBB5573001.1"/>
    </source>
</evidence>
<evidence type="ECO:0000256" key="2">
    <source>
        <dbReference type="SAM" id="Phobius"/>
    </source>
</evidence>
<feature type="region of interest" description="Disordered" evidence="1">
    <location>
        <begin position="1"/>
        <end position="28"/>
    </location>
</feature>
<keyword evidence="2" id="KW-0812">Transmembrane</keyword>
<keyword evidence="4" id="KW-1185">Reference proteome</keyword>
<keyword evidence="2" id="KW-0472">Membrane</keyword>
<evidence type="ECO:0000256" key="1">
    <source>
        <dbReference type="SAM" id="MobiDB-lite"/>
    </source>
</evidence>
<keyword evidence="2" id="KW-1133">Transmembrane helix</keyword>
<name>A0A7W8XPA7_9HYPH</name>
<gene>
    <name evidence="3" type="ORF">GGD50_001605</name>
</gene>